<feature type="domain" description="Ribosomal RNA methyltransferase FtsJ" evidence="9">
    <location>
        <begin position="189"/>
        <end position="262"/>
    </location>
</feature>
<dbReference type="InterPro" id="IPR048646">
    <property type="entry name" value="RlmM_THUMP-like"/>
</dbReference>
<dbReference type="Gene3D" id="3.30.2300.20">
    <property type="match status" value="1"/>
</dbReference>
<keyword evidence="2 6" id="KW-0698">rRNA processing</keyword>
<feature type="binding site" evidence="6 8">
    <location>
        <position position="191"/>
    </location>
    <ligand>
        <name>S-adenosyl-L-methionine</name>
        <dbReference type="ChEBI" id="CHEBI:59789"/>
    </ligand>
</feature>
<dbReference type="InterPro" id="IPR002877">
    <property type="entry name" value="RNA_MeTrfase_FtsJ_dom"/>
</dbReference>
<comment type="catalytic activity">
    <reaction evidence="6">
        <text>cytidine(2498) in 23S rRNA + S-adenosyl-L-methionine = 2'-O-methylcytidine(2498) in 23S rRNA + S-adenosyl-L-homocysteine + H(+)</text>
        <dbReference type="Rhea" id="RHEA:42788"/>
        <dbReference type="Rhea" id="RHEA-COMP:10244"/>
        <dbReference type="Rhea" id="RHEA-COMP:10245"/>
        <dbReference type="ChEBI" id="CHEBI:15378"/>
        <dbReference type="ChEBI" id="CHEBI:57856"/>
        <dbReference type="ChEBI" id="CHEBI:59789"/>
        <dbReference type="ChEBI" id="CHEBI:74495"/>
        <dbReference type="ChEBI" id="CHEBI:82748"/>
        <dbReference type="EC" id="2.1.1.186"/>
    </reaction>
</comment>
<proteinExistence type="inferred from homology"/>
<accession>A0A2S5ZB16</accession>
<dbReference type="NCBIfam" id="NF008734">
    <property type="entry name" value="PRK11760.1"/>
    <property type="match status" value="1"/>
</dbReference>
<feature type="binding site" evidence="6 8">
    <location>
        <begin position="224"/>
        <end position="227"/>
    </location>
    <ligand>
        <name>S-adenosyl-L-methionine</name>
        <dbReference type="ChEBI" id="CHEBI:59789"/>
    </ligand>
</feature>
<dbReference type="SUPFAM" id="SSF53335">
    <property type="entry name" value="S-adenosyl-L-methionine-dependent methyltransferases"/>
    <property type="match status" value="1"/>
</dbReference>
<evidence type="ECO:0000259" key="9">
    <source>
        <dbReference type="Pfam" id="PF01728"/>
    </source>
</evidence>
<protein>
    <recommendedName>
        <fullName evidence="6">Ribosomal RNA large subunit methyltransferase M</fullName>
        <ecNumber evidence="6">2.1.1.186</ecNumber>
    </recommendedName>
    <alternativeName>
        <fullName evidence="6">23S rRNA (cytidine2498-2'-O)-methyltransferase</fullName>
    </alternativeName>
    <alternativeName>
        <fullName evidence="6">23S rRNA 2'-O-ribose methyltransferase RlmM</fullName>
    </alternativeName>
</protein>
<evidence type="ECO:0000313" key="12">
    <source>
        <dbReference type="EMBL" id="PPI84599.1"/>
    </source>
</evidence>
<dbReference type="Proteomes" id="UP000239917">
    <property type="component" value="Unassembled WGS sequence"/>
</dbReference>
<dbReference type="EMBL" id="PSSX01000005">
    <property type="protein sequence ID" value="PPI84599.1"/>
    <property type="molecule type" value="Genomic_DNA"/>
</dbReference>
<evidence type="ECO:0000256" key="8">
    <source>
        <dbReference type="PIRSR" id="PIRSR028774-2"/>
    </source>
</evidence>
<comment type="function">
    <text evidence="6">Catalyzes the 2'-O-methylation at nucleotide C2498 in 23S rRNA.</text>
</comment>
<evidence type="ECO:0000256" key="3">
    <source>
        <dbReference type="ARBA" id="ARBA00022603"/>
    </source>
</evidence>
<evidence type="ECO:0000313" key="13">
    <source>
        <dbReference type="Proteomes" id="UP000239917"/>
    </source>
</evidence>
<dbReference type="GO" id="GO:0008757">
    <property type="term" value="F:S-adenosylmethionine-dependent methyltransferase activity"/>
    <property type="evidence" value="ECO:0007669"/>
    <property type="project" value="UniProtKB-UniRule"/>
</dbReference>
<dbReference type="HAMAP" id="MF_01551">
    <property type="entry name" value="23SrRNA_methyltr_M"/>
    <property type="match status" value="1"/>
</dbReference>
<dbReference type="RefSeq" id="WP_104321393.1">
    <property type="nucleotide sequence ID" value="NZ_PSSX01000005.1"/>
</dbReference>
<dbReference type="Pfam" id="PF01728">
    <property type="entry name" value="FtsJ"/>
    <property type="match status" value="1"/>
</dbReference>
<dbReference type="EC" id="2.1.1.186" evidence="6"/>
<comment type="similarity">
    <text evidence="6">Belongs to the class I-like SAM-binding methyltransferase superfamily. RNA methyltransferase RlmE family. RlmM subfamily.</text>
</comment>
<dbReference type="Gene3D" id="3.40.50.150">
    <property type="entry name" value="Vaccinia Virus protein VP39"/>
    <property type="match status" value="1"/>
</dbReference>
<feature type="active site" description="Proton acceptor" evidence="6 7">
    <location>
        <position position="308"/>
    </location>
</feature>
<dbReference type="PIRSF" id="PIRSF028774">
    <property type="entry name" value="UCP028774"/>
    <property type="match status" value="1"/>
</dbReference>
<sequence>MEQILVFCRPGFETEAGREVTDSAAERGIFGYFEPVKNQGLVRFYPAAPETADDVMVRLMLDELVFVRDWIVVLGEFSLPDTDRVGAVIEGLRGLGRGYPGCARLEVRLSENNADGDLGNFARKWVSPLSRGLRGAGLLEADQNASAPARLEVFLPDFASVVVGYSLADNRARYVGGIPRLRLPASAPSRSALKLEEAWKVFLPPEQELDYLGGGKKAADLGAAPGGWTWQLVRQGMMVTAVDNGPMNAELMASGQVEHVEADGYGWRPKRGIDWMVCDIVDQPRKTAKLAVTWLGEGLCRYTVFNLKLPMKKRYDEWLICRDILVNGLSAAGIGFRLKARHLYHDREEITCFIERTG</sequence>
<keyword evidence="3 6" id="KW-0489">Methyltransferase</keyword>
<evidence type="ECO:0000259" key="10">
    <source>
        <dbReference type="Pfam" id="PF18125"/>
    </source>
</evidence>
<evidence type="ECO:0000259" key="11">
    <source>
        <dbReference type="Pfam" id="PF21239"/>
    </source>
</evidence>
<feature type="binding site" evidence="6 8">
    <location>
        <position position="279"/>
    </location>
    <ligand>
        <name>S-adenosyl-L-methionine</name>
        <dbReference type="ChEBI" id="CHEBI:59789"/>
    </ligand>
</feature>
<gene>
    <name evidence="6" type="primary">rlmM</name>
    <name evidence="12" type="ORF">KEHDKFFH_07755</name>
</gene>
<organism evidence="12 13">
    <name type="scientific">Marinobacter maroccanus</name>
    <dbReference type="NCBI Taxonomy" id="2055143"/>
    <lineage>
        <taxon>Bacteria</taxon>
        <taxon>Pseudomonadati</taxon>
        <taxon>Pseudomonadota</taxon>
        <taxon>Gammaproteobacteria</taxon>
        <taxon>Pseudomonadales</taxon>
        <taxon>Marinobacteraceae</taxon>
        <taxon>Marinobacter</taxon>
    </lineage>
</organism>
<comment type="caution">
    <text evidence="12">The sequence shown here is derived from an EMBL/GenBank/DDBJ whole genome shotgun (WGS) entry which is preliminary data.</text>
</comment>
<dbReference type="Pfam" id="PF21239">
    <property type="entry name" value="RLMM_N"/>
    <property type="match status" value="1"/>
</dbReference>
<keyword evidence="13" id="KW-1185">Reference proteome</keyword>
<dbReference type="InterPro" id="IPR040739">
    <property type="entry name" value="RlmM_FDX"/>
</dbReference>
<dbReference type="InterPro" id="IPR011224">
    <property type="entry name" value="rRNA_MeTrfase_M"/>
</dbReference>
<feature type="domain" description="RlmM ferredoxin-like" evidence="10">
    <location>
        <begin position="1"/>
        <end position="71"/>
    </location>
</feature>
<dbReference type="GO" id="GO:0005737">
    <property type="term" value="C:cytoplasm"/>
    <property type="evidence" value="ECO:0007669"/>
    <property type="project" value="UniProtKB-SubCell"/>
</dbReference>
<evidence type="ECO:0000256" key="4">
    <source>
        <dbReference type="ARBA" id="ARBA00022679"/>
    </source>
</evidence>
<feature type="binding site" evidence="6 8">
    <location>
        <position position="243"/>
    </location>
    <ligand>
        <name>S-adenosyl-L-methionine</name>
        <dbReference type="ChEBI" id="CHEBI:59789"/>
    </ligand>
</feature>
<dbReference type="Gene3D" id="3.30.70.2810">
    <property type="match status" value="1"/>
</dbReference>
<evidence type="ECO:0000256" key="6">
    <source>
        <dbReference type="HAMAP-Rule" id="MF_01551"/>
    </source>
</evidence>
<evidence type="ECO:0000256" key="7">
    <source>
        <dbReference type="PIRSR" id="PIRSR028774-1"/>
    </source>
</evidence>
<dbReference type="Pfam" id="PF18125">
    <property type="entry name" value="RlmM_FDX"/>
    <property type="match status" value="1"/>
</dbReference>
<dbReference type="GO" id="GO:0006364">
    <property type="term" value="P:rRNA processing"/>
    <property type="evidence" value="ECO:0007669"/>
    <property type="project" value="UniProtKB-UniRule"/>
</dbReference>
<dbReference type="InterPro" id="IPR029063">
    <property type="entry name" value="SAM-dependent_MTases_sf"/>
</dbReference>
<feature type="binding site" evidence="6 8">
    <location>
        <position position="263"/>
    </location>
    <ligand>
        <name>S-adenosyl-L-methionine</name>
        <dbReference type="ChEBI" id="CHEBI:59789"/>
    </ligand>
</feature>
<keyword evidence="4 6" id="KW-0808">Transferase</keyword>
<reference evidence="12 13" key="1">
    <citation type="submission" date="2018-01" db="EMBL/GenBank/DDBJ databases">
        <title>Complete genome sequences of the type strains of Marinobacter flavimaris and Marinobacter maroccanus.</title>
        <authorList>
            <person name="Palau M."/>
            <person name="Boujida N."/>
            <person name="Manresa A."/>
            <person name="Minana-Galbis D."/>
        </authorList>
    </citation>
    <scope>NUCLEOTIDE SEQUENCE [LARGE SCALE GENOMIC DNA]</scope>
    <source>
        <strain evidence="12 13">N4</strain>
    </source>
</reference>
<keyword evidence="5 6" id="KW-0949">S-adenosyl-L-methionine</keyword>
<dbReference type="PANTHER" id="PTHR37524">
    <property type="entry name" value="RIBOSOMAL RNA LARGE SUBUNIT METHYLTRANSFERASE M"/>
    <property type="match status" value="1"/>
</dbReference>
<dbReference type="PANTHER" id="PTHR37524:SF2">
    <property type="entry name" value="RIBOSOMAL RNA METHYLTRANSFERASE FTSJ DOMAIN-CONTAINING PROTEIN"/>
    <property type="match status" value="1"/>
</dbReference>
<keyword evidence="1 6" id="KW-0963">Cytoplasm</keyword>
<feature type="domain" description="Ribosomal RNA large subunit methyltransferase M THUMP-like" evidence="11">
    <location>
        <begin position="83"/>
        <end position="166"/>
    </location>
</feature>
<dbReference type="AlphaFoldDB" id="A0A2S5ZB16"/>
<evidence type="ECO:0000256" key="2">
    <source>
        <dbReference type="ARBA" id="ARBA00022552"/>
    </source>
</evidence>
<comment type="subcellular location">
    <subcellularLocation>
        <location evidence="6">Cytoplasm</location>
    </subcellularLocation>
</comment>
<dbReference type="OrthoDB" id="154490at2"/>
<name>A0A2S5ZB16_9GAMM</name>
<dbReference type="GO" id="GO:0032259">
    <property type="term" value="P:methylation"/>
    <property type="evidence" value="ECO:0007669"/>
    <property type="project" value="UniProtKB-KW"/>
</dbReference>
<evidence type="ECO:0000256" key="1">
    <source>
        <dbReference type="ARBA" id="ARBA00022490"/>
    </source>
</evidence>
<evidence type="ECO:0000256" key="5">
    <source>
        <dbReference type="ARBA" id="ARBA00022691"/>
    </source>
</evidence>
<comment type="subunit">
    <text evidence="6">Monomer.</text>
</comment>